<feature type="transmembrane region" description="Helical" evidence="2">
    <location>
        <begin position="194"/>
        <end position="214"/>
    </location>
</feature>
<feature type="transmembrane region" description="Helical" evidence="2">
    <location>
        <begin position="73"/>
        <end position="95"/>
    </location>
</feature>
<keyword evidence="4" id="KW-1185">Reference proteome</keyword>
<dbReference type="PANTHER" id="PTHR40761:SF1">
    <property type="entry name" value="CONSERVED INTEGRAL MEMBRANE ALANINE VALINE AND LEUCINE RICH PROTEIN-RELATED"/>
    <property type="match status" value="1"/>
</dbReference>
<evidence type="ECO:0000256" key="2">
    <source>
        <dbReference type="SAM" id="Phobius"/>
    </source>
</evidence>
<sequence>MVSSGWWFLAAMIAAYGIANLLQSVAATRTATTENLDPGLLLRLFGNRTYLLGLGCQILGFILALGARRDLPLFLVQSAVTAGLCVTAFAGVLVLKWKLPPAEILLLTAVVAGIGMLAASAKPGHAEPLDAKGIISLVVALAVIAGVSTFAGKVKGVLGSVVLGSLAGLCFASAAIAARPLASAQSIVEFGLNPLLYLVIAHSLTGQLLLGLAMQRGSTNAAVAAMDAAGAAPAAAIGMLLLGDQIRPGMAWVAALGFVVTLGAVIALTRYAEPQHDLVAEPVPLPVRFTSVSVPGLPDHPARGVFQVPGASQPGPRTGAIPTTAIPVPAAAAEPEPATGGYLPVMVPIATTQPPAATGPAASNGHPAANGHPIANGHPVANGHHGYLPATASGQVPLPPGQASANGHVPAPARRPLRAVAE</sequence>
<comment type="caution">
    <text evidence="3">The sequence shown here is derived from an EMBL/GenBank/DDBJ whole genome shotgun (WGS) entry which is preliminary data.</text>
</comment>
<feature type="transmembrane region" description="Helical" evidence="2">
    <location>
        <begin position="102"/>
        <end position="121"/>
    </location>
</feature>
<keyword evidence="2" id="KW-1133">Transmembrane helix</keyword>
<name>A0A8J3JFS9_9ACTN</name>
<dbReference type="Proteomes" id="UP000601223">
    <property type="component" value="Unassembled WGS sequence"/>
</dbReference>
<organism evidence="3 4">
    <name type="scientific">Catellatospora bangladeshensis</name>
    <dbReference type="NCBI Taxonomy" id="310355"/>
    <lineage>
        <taxon>Bacteria</taxon>
        <taxon>Bacillati</taxon>
        <taxon>Actinomycetota</taxon>
        <taxon>Actinomycetes</taxon>
        <taxon>Micromonosporales</taxon>
        <taxon>Micromonosporaceae</taxon>
        <taxon>Catellatospora</taxon>
    </lineage>
</organism>
<feature type="region of interest" description="Disordered" evidence="1">
    <location>
        <begin position="354"/>
        <end position="422"/>
    </location>
</feature>
<feature type="transmembrane region" description="Helical" evidence="2">
    <location>
        <begin position="221"/>
        <end position="243"/>
    </location>
</feature>
<dbReference type="AlphaFoldDB" id="A0A8J3JFS9"/>
<accession>A0A8J3JFS9</accession>
<keyword evidence="2" id="KW-0812">Transmembrane</keyword>
<evidence type="ECO:0000313" key="4">
    <source>
        <dbReference type="Proteomes" id="UP000601223"/>
    </source>
</evidence>
<feature type="transmembrane region" description="Helical" evidence="2">
    <location>
        <begin position="158"/>
        <end position="182"/>
    </location>
</feature>
<protein>
    <submittedName>
        <fullName evidence="3">Uncharacterized protein</fullName>
    </submittedName>
</protein>
<dbReference type="PANTHER" id="PTHR40761">
    <property type="entry name" value="CONSERVED INTEGRAL MEMBRANE ALANINE VALINE AND LEUCINE RICH PROTEIN-RELATED"/>
    <property type="match status" value="1"/>
</dbReference>
<feature type="transmembrane region" description="Helical" evidence="2">
    <location>
        <begin position="6"/>
        <end position="28"/>
    </location>
</feature>
<feature type="transmembrane region" description="Helical" evidence="2">
    <location>
        <begin position="133"/>
        <end position="151"/>
    </location>
</feature>
<evidence type="ECO:0000256" key="1">
    <source>
        <dbReference type="SAM" id="MobiDB-lite"/>
    </source>
</evidence>
<feature type="transmembrane region" description="Helical" evidence="2">
    <location>
        <begin position="49"/>
        <end position="67"/>
    </location>
</feature>
<gene>
    <name evidence="3" type="ORF">Cba03nite_12170</name>
</gene>
<dbReference type="EMBL" id="BONF01000008">
    <property type="protein sequence ID" value="GIF79868.1"/>
    <property type="molecule type" value="Genomic_DNA"/>
</dbReference>
<reference evidence="3 4" key="1">
    <citation type="submission" date="2021-01" db="EMBL/GenBank/DDBJ databases">
        <title>Whole genome shotgun sequence of Catellatospora bangladeshensis NBRC 107357.</title>
        <authorList>
            <person name="Komaki H."/>
            <person name="Tamura T."/>
        </authorList>
    </citation>
    <scope>NUCLEOTIDE SEQUENCE [LARGE SCALE GENOMIC DNA]</scope>
    <source>
        <strain evidence="3 4">NBRC 107357</strain>
    </source>
</reference>
<feature type="transmembrane region" description="Helical" evidence="2">
    <location>
        <begin position="249"/>
        <end position="268"/>
    </location>
</feature>
<proteinExistence type="predicted"/>
<evidence type="ECO:0000313" key="3">
    <source>
        <dbReference type="EMBL" id="GIF79868.1"/>
    </source>
</evidence>
<keyword evidence="2" id="KW-0472">Membrane</keyword>